<dbReference type="Gramene" id="OMO56281">
    <property type="protein sequence ID" value="OMO56281"/>
    <property type="gene ID" value="CCACVL1_26666"/>
</dbReference>
<dbReference type="Pfam" id="PF24956">
    <property type="entry name" value="Msl2-3_C"/>
    <property type="match status" value="1"/>
</dbReference>
<dbReference type="GO" id="GO:0034220">
    <property type="term" value="P:monoatomic ion transmembrane transport"/>
    <property type="evidence" value="ECO:0007669"/>
    <property type="project" value="UniProtKB-KW"/>
</dbReference>
<reference evidence="12 13" key="1">
    <citation type="submission" date="2013-09" db="EMBL/GenBank/DDBJ databases">
        <title>Corchorus capsularis genome sequencing.</title>
        <authorList>
            <person name="Alam M."/>
            <person name="Haque M.S."/>
            <person name="Islam M.S."/>
            <person name="Emdad E.M."/>
            <person name="Islam M.M."/>
            <person name="Ahmed B."/>
            <person name="Halim A."/>
            <person name="Hossen Q.M.M."/>
            <person name="Hossain M.Z."/>
            <person name="Ahmed R."/>
            <person name="Khan M.M."/>
            <person name="Islam R."/>
            <person name="Rashid M.M."/>
            <person name="Khan S.A."/>
            <person name="Rahman M.S."/>
            <person name="Alam M."/>
        </authorList>
    </citation>
    <scope>NUCLEOTIDE SEQUENCE [LARGE SCALE GENOMIC DNA]</scope>
    <source>
        <strain evidence="13">cv. CVL-1</strain>
        <tissue evidence="12">Whole seedling</tissue>
    </source>
</reference>
<dbReference type="Pfam" id="PF25237">
    <property type="entry name" value="MSL2_3"/>
    <property type="match status" value="1"/>
</dbReference>
<dbReference type="InterPro" id="IPR057483">
    <property type="entry name" value="MSL2/3_TM_dom"/>
</dbReference>
<feature type="compositionally biased region" description="Polar residues" evidence="8">
    <location>
        <begin position="592"/>
        <end position="631"/>
    </location>
</feature>
<evidence type="ECO:0000256" key="5">
    <source>
        <dbReference type="ARBA" id="ARBA00023065"/>
    </source>
</evidence>
<feature type="domain" description="Mechanosensitive ion channel MscS" evidence="9">
    <location>
        <begin position="284"/>
        <end position="354"/>
    </location>
</feature>
<evidence type="ECO:0000259" key="11">
    <source>
        <dbReference type="Pfam" id="PF25237"/>
    </source>
</evidence>
<dbReference type="GO" id="GO:0016020">
    <property type="term" value="C:membrane"/>
    <property type="evidence" value="ECO:0007669"/>
    <property type="project" value="UniProtKB-SubCell"/>
</dbReference>
<dbReference type="PANTHER" id="PTHR43634:SF16">
    <property type="entry name" value="MECHANOSENSITIVE ION CHANNEL PROTEIN 2, CHLOROPLASTIC"/>
    <property type="match status" value="1"/>
</dbReference>
<protein>
    <submittedName>
        <fullName evidence="12">Mechanosensitive ion channel MscS</fullName>
    </submittedName>
</protein>
<keyword evidence="7" id="KW-0407">Ion channel</keyword>
<dbReference type="AlphaFoldDB" id="A0A1R3GDY7"/>
<evidence type="ECO:0000313" key="13">
    <source>
        <dbReference type="Proteomes" id="UP000188268"/>
    </source>
</evidence>
<feature type="compositionally biased region" description="Basic and acidic residues" evidence="8">
    <location>
        <begin position="512"/>
        <end position="530"/>
    </location>
</feature>
<dbReference type="Pfam" id="PF00924">
    <property type="entry name" value="MS_channel_2nd"/>
    <property type="match status" value="1"/>
</dbReference>
<evidence type="ECO:0000259" key="10">
    <source>
        <dbReference type="Pfam" id="PF24956"/>
    </source>
</evidence>
<feature type="domain" description="Mechanosensitive ion channel protein 2/3 C-terminal" evidence="10">
    <location>
        <begin position="359"/>
        <end position="445"/>
    </location>
</feature>
<keyword evidence="13" id="KW-1185">Reference proteome</keyword>
<feature type="compositionally biased region" description="Low complexity" evidence="8">
    <location>
        <begin position="568"/>
        <end position="582"/>
    </location>
</feature>
<dbReference type="InterPro" id="IPR023408">
    <property type="entry name" value="MscS_beta-dom_sf"/>
</dbReference>
<evidence type="ECO:0000313" key="12">
    <source>
        <dbReference type="EMBL" id="OMO56281.1"/>
    </source>
</evidence>
<dbReference type="STRING" id="210143.A0A1R3GDY7"/>
<comment type="subcellular location">
    <subcellularLocation>
        <location evidence="1">Membrane</location>
        <topology evidence="1">Multi-pass membrane protein</topology>
    </subcellularLocation>
</comment>
<dbReference type="InterPro" id="IPR006685">
    <property type="entry name" value="MscS_channel_2nd"/>
</dbReference>
<dbReference type="SUPFAM" id="SSF50182">
    <property type="entry name" value="Sm-like ribonucleoproteins"/>
    <property type="match status" value="1"/>
</dbReference>
<dbReference type="Proteomes" id="UP000188268">
    <property type="component" value="Unassembled WGS sequence"/>
</dbReference>
<accession>A0A1R3GDY7</accession>
<evidence type="ECO:0000256" key="1">
    <source>
        <dbReference type="ARBA" id="ARBA00004141"/>
    </source>
</evidence>
<dbReference type="InterPro" id="IPR010920">
    <property type="entry name" value="LSM_dom_sf"/>
</dbReference>
<dbReference type="OrthoDB" id="1676006at2759"/>
<evidence type="ECO:0000259" key="9">
    <source>
        <dbReference type="Pfam" id="PF00924"/>
    </source>
</evidence>
<comment type="similarity">
    <text evidence="2">Belongs to the MscS (TC 1.A.23) family.</text>
</comment>
<sequence>MSLAGSLQLSHDLRLCRNQGHKQYKSAFQRSRLHLLSVSLSSRASFLKEDSWRIRLSESLYRPIHSGPHRNNAFRCYALRLPGQLFELPGVKAATNSLTRSYNILQGSPIVFKLVPAISIIIFALWGVEPLLRQSRSLLLHKSDNSWKKSRTHHVMTSYIQPLLLWTGAILICRTLDPLVLPSEASQIVKQRLVNFVRSLSTVLAFAYCLSSMIQQMQKFLMETSETTDDTRTMGFQFAGKAIYSAVWVAAVSLFMELLGFSTQKWLTAGGLGTVLLTLAGREIFTNFLSSAMIHATRPFVVNEWIQTKIEGYEVSGTVEHVGWWSPTIVRGEDREAVHIPNHKFTVNVVRNLSQKTHWRIKTHLAISHLDVNKINNIVADMRKVLAKNPQVEQQRLHRRVFLENVNPENQALLILVSCFVKTSHFEEYLCVKEAILLDLLRVISHHRARLATPIRTVQKIYSDADLENIPFGDSFYNHGGVASNRPLLLIEPSYKINGEDRTKGRSSRPAGEQDTKTAARPGVDAKSDKAGATPKPDSKAKGTPSIEPKADSKVGETPNSDAKDNLKAASASASASASTSDLKTDDKANMKSPSKTVPKTSTIGAETSSPEKQQKNVRQSSKLDTPSVSSPEAGIDKSGGLREPFQSKPEPASQPPVPRPALEENLVLGVALEGSKRTLPIEEDMTPSPPDAKELASASRNGSGSTTEDKKDGTVRSSPSTPDDQ</sequence>
<evidence type="ECO:0000256" key="6">
    <source>
        <dbReference type="ARBA" id="ARBA00023136"/>
    </source>
</evidence>
<evidence type="ECO:0000256" key="4">
    <source>
        <dbReference type="ARBA" id="ARBA00022989"/>
    </source>
</evidence>
<keyword evidence="6" id="KW-0472">Membrane</keyword>
<keyword evidence="5" id="KW-0406">Ion transport</keyword>
<gene>
    <name evidence="12" type="ORF">CCACVL1_26666</name>
</gene>
<evidence type="ECO:0000256" key="8">
    <source>
        <dbReference type="SAM" id="MobiDB-lite"/>
    </source>
</evidence>
<comment type="caution">
    <text evidence="12">The sequence shown here is derived from an EMBL/GenBank/DDBJ whole genome shotgun (WGS) entry which is preliminary data.</text>
</comment>
<evidence type="ECO:0000256" key="3">
    <source>
        <dbReference type="ARBA" id="ARBA00022692"/>
    </source>
</evidence>
<feature type="compositionally biased region" description="Polar residues" evidence="8">
    <location>
        <begin position="716"/>
        <end position="726"/>
    </location>
</feature>
<evidence type="ECO:0000256" key="2">
    <source>
        <dbReference type="ARBA" id="ARBA00008017"/>
    </source>
</evidence>
<dbReference type="Gene3D" id="2.30.30.60">
    <property type="match status" value="1"/>
</dbReference>
<dbReference type="PANTHER" id="PTHR43634">
    <property type="entry name" value="OW CONDUCTANCE MECHANOSENSITIVE CHANNEL"/>
    <property type="match status" value="1"/>
</dbReference>
<dbReference type="InterPro" id="IPR045042">
    <property type="entry name" value="YnaI-like"/>
</dbReference>
<feature type="region of interest" description="Disordered" evidence="8">
    <location>
        <begin position="499"/>
        <end position="726"/>
    </location>
</feature>
<evidence type="ECO:0000256" key="7">
    <source>
        <dbReference type="ARBA" id="ARBA00023303"/>
    </source>
</evidence>
<keyword evidence="4" id="KW-1133">Transmembrane helix</keyword>
<dbReference type="Gene3D" id="1.10.287.1260">
    <property type="match status" value="1"/>
</dbReference>
<dbReference type="InterPro" id="IPR056876">
    <property type="entry name" value="Msl2-3_C"/>
</dbReference>
<feature type="domain" description="Mechanosensitive channel protein 2/3 transmembrane" evidence="11">
    <location>
        <begin position="152"/>
        <end position="282"/>
    </location>
</feature>
<organism evidence="12 13">
    <name type="scientific">Corchorus capsularis</name>
    <name type="common">Jute</name>
    <dbReference type="NCBI Taxonomy" id="210143"/>
    <lineage>
        <taxon>Eukaryota</taxon>
        <taxon>Viridiplantae</taxon>
        <taxon>Streptophyta</taxon>
        <taxon>Embryophyta</taxon>
        <taxon>Tracheophyta</taxon>
        <taxon>Spermatophyta</taxon>
        <taxon>Magnoliopsida</taxon>
        <taxon>eudicotyledons</taxon>
        <taxon>Gunneridae</taxon>
        <taxon>Pentapetalae</taxon>
        <taxon>rosids</taxon>
        <taxon>malvids</taxon>
        <taxon>Malvales</taxon>
        <taxon>Malvaceae</taxon>
        <taxon>Grewioideae</taxon>
        <taxon>Apeibeae</taxon>
        <taxon>Corchorus</taxon>
    </lineage>
</organism>
<dbReference type="EMBL" id="AWWV01014524">
    <property type="protein sequence ID" value="OMO56281.1"/>
    <property type="molecule type" value="Genomic_DNA"/>
</dbReference>
<keyword evidence="3" id="KW-0812">Transmembrane</keyword>
<name>A0A1R3GDY7_COCAP</name>
<dbReference type="OMA" id="TAFRCHA"/>
<proteinExistence type="inferred from homology"/>
<keyword evidence="5" id="KW-0813">Transport</keyword>